<evidence type="ECO:0000256" key="3">
    <source>
        <dbReference type="ARBA" id="ARBA00022840"/>
    </source>
</evidence>
<evidence type="ECO:0000256" key="2">
    <source>
        <dbReference type="ARBA" id="ARBA00022741"/>
    </source>
</evidence>
<evidence type="ECO:0000256" key="1">
    <source>
        <dbReference type="ARBA" id="ARBA00022448"/>
    </source>
</evidence>
<evidence type="ECO:0000313" key="6">
    <source>
        <dbReference type="EMBL" id="KRL88428.1"/>
    </source>
</evidence>
<dbReference type="InterPro" id="IPR003593">
    <property type="entry name" value="AAA+_ATPase"/>
</dbReference>
<dbReference type="Gene3D" id="3.40.50.300">
    <property type="entry name" value="P-loop containing nucleotide triphosphate hydrolases"/>
    <property type="match status" value="1"/>
</dbReference>
<comment type="caution">
    <text evidence="6">The sequence shown here is derived from an EMBL/GenBank/DDBJ whole genome shotgun (WGS) entry which is preliminary data.</text>
</comment>
<gene>
    <name evidence="6" type="ORF">FC43_GL000371</name>
</gene>
<name>A0A0R1U5B6_9LACO</name>
<dbReference type="InterPro" id="IPR017871">
    <property type="entry name" value="ABC_transporter-like_CS"/>
</dbReference>
<feature type="domain" description="ABC transporter" evidence="5">
    <location>
        <begin position="1"/>
        <end position="228"/>
    </location>
</feature>
<protein>
    <recommendedName>
        <fullName evidence="4">ABC-type quaternary amine transporter</fullName>
        <ecNumber evidence="4">7.6.2.9</ecNumber>
    </recommendedName>
</protein>
<sequence length="298" mass="32722">MRYGDHQILTDINLKIRAHELFVLVGPSGSGKTTLIRMVNRLTVPTSGQVKVAGQDVAASDLAKLRLSMGYVLQTASLFPNLTIADNVTIQLEQQGCSKAERKRKARQLLAAVGLKEKDYLTRYPAALSGGQQQRVAIARALATNPQLILMDESFSALDPVLRRQMQDLLLSLHAKHGMTVLFVTHDMQEALRLGDRIGVINAGRLQQVGTPQEIIEHPANAFVRDFFASARPRYGTLTDLLAATQPQPAVAGPLVTTVAEILRLPVCDGELCFSIAQQAYRLPVAKLLHYLGKREEK</sequence>
<dbReference type="EMBL" id="AZFK01000077">
    <property type="protein sequence ID" value="KRL88428.1"/>
    <property type="molecule type" value="Genomic_DNA"/>
</dbReference>
<dbReference type="PATRIC" id="fig|1423760.3.peg.389"/>
<dbReference type="Proteomes" id="UP000050816">
    <property type="component" value="Unassembled WGS sequence"/>
</dbReference>
<dbReference type="PANTHER" id="PTHR43869:SF1">
    <property type="entry name" value="GLYCINE BETAINE_PROLINE BETAINE TRANSPORT SYSTEM ATP-BINDING PROTEIN PROV"/>
    <property type="match status" value="1"/>
</dbReference>
<dbReference type="GO" id="GO:0016887">
    <property type="term" value="F:ATP hydrolysis activity"/>
    <property type="evidence" value="ECO:0007669"/>
    <property type="project" value="InterPro"/>
</dbReference>
<dbReference type="SMART" id="SM00382">
    <property type="entry name" value="AAA"/>
    <property type="match status" value="1"/>
</dbReference>
<proteinExistence type="predicted"/>
<dbReference type="FunFam" id="3.40.50.300:FF:000425">
    <property type="entry name" value="Probable ABC transporter, ATP-binding subunit"/>
    <property type="match status" value="1"/>
</dbReference>
<dbReference type="PROSITE" id="PS00211">
    <property type="entry name" value="ABC_TRANSPORTER_1"/>
    <property type="match status" value="1"/>
</dbReference>
<dbReference type="EC" id="7.6.2.9" evidence="4"/>
<dbReference type="GO" id="GO:0015418">
    <property type="term" value="F:ABC-type quaternary ammonium compound transporting activity"/>
    <property type="evidence" value="ECO:0007669"/>
    <property type="project" value="UniProtKB-EC"/>
</dbReference>
<reference evidence="6 7" key="1">
    <citation type="journal article" date="2015" name="Genome Announc.">
        <title>Expanding the biotechnology potential of lactobacilli through comparative genomics of 213 strains and associated genera.</title>
        <authorList>
            <person name="Sun Z."/>
            <person name="Harris H.M."/>
            <person name="McCann A."/>
            <person name="Guo C."/>
            <person name="Argimon S."/>
            <person name="Zhang W."/>
            <person name="Yang X."/>
            <person name="Jeffery I.B."/>
            <person name="Cooney J.C."/>
            <person name="Kagawa T.F."/>
            <person name="Liu W."/>
            <person name="Song Y."/>
            <person name="Salvetti E."/>
            <person name="Wrobel A."/>
            <person name="Rasinkangas P."/>
            <person name="Parkhill J."/>
            <person name="Rea M.C."/>
            <person name="O'Sullivan O."/>
            <person name="Ritari J."/>
            <person name="Douillard F.P."/>
            <person name="Paul Ross R."/>
            <person name="Yang R."/>
            <person name="Briner A.E."/>
            <person name="Felis G.E."/>
            <person name="de Vos W.M."/>
            <person name="Barrangou R."/>
            <person name="Klaenhammer T.R."/>
            <person name="Caufield P.W."/>
            <person name="Cui Y."/>
            <person name="Zhang H."/>
            <person name="O'Toole P.W."/>
        </authorList>
    </citation>
    <scope>NUCLEOTIDE SEQUENCE [LARGE SCALE GENOMIC DNA]</scope>
    <source>
        <strain evidence="6 7">DSM 15946</strain>
    </source>
</reference>
<accession>A0A0R1U5B6</accession>
<keyword evidence="1" id="KW-0813">Transport</keyword>
<organism evidence="6 7">
    <name type="scientific">Limosilactobacillus ingluviei DSM 15946</name>
    <dbReference type="NCBI Taxonomy" id="1423760"/>
    <lineage>
        <taxon>Bacteria</taxon>
        <taxon>Bacillati</taxon>
        <taxon>Bacillota</taxon>
        <taxon>Bacilli</taxon>
        <taxon>Lactobacillales</taxon>
        <taxon>Lactobacillaceae</taxon>
        <taxon>Limosilactobacillus</taxon>
    </lineage>
</organism>
<dbReference type="InterPro" id="IPR051921">
    <property type="entry name" value="ABC_osmolyte_uptake_ATP-bind"/>
</dbReference>
<dbReference type="Pfam" id="PF00005">
    <property type="entry name" value="ABC_tran"/>
    <property type="match status" value="1"/>
</dbReference>
<evidence type="ECO:0000313" key="7">
    <source>
        <dbReference type="Proteomes" id="UP000050816"/>
    </source>
</evidence>
<dbReference type="SUPFAM" id="SSF52540">
    <property type="entry name" value="P-loop containing nucleoside triphosphate hydrolases"/>
    <property type="match status" value="1"/>
</dbReference>
<keyword evidence="3" id="KW-0067">ATP-binding</keyword>
<dbReference type="InterPro" id="IPR027417">
    <property type="entry name" value="P-loop_NTPase"/>
</dbReference>
<evidence type="ECO:0000259" key="5">
    <source>
        <dbReference type="PROSITE" id="PS50893"/>
    </source>
</evidence>
<dbReference type="GO" id="GO:0005524">
    <property type="term" value="F:ATP binding"/>
    <property type="evidence" value="ECO:0007669"/>
    <property type="project" value="UniProtKB-KW"/>
</dbReference>
<dbReference type="PANTHER" id="PTHR43869">
    <property type="entry name" value="GLYCINE BETAINE/PROLINE BETAINE TRANSPORT SYSTEM ATP-BINDING PROTEIN PROV"/>
    <property type="match status" value="1"/>
</dbReference>
<dbReference type="AlphaFoldDB" id="A0A0R1U5B6"/>
<evidence type="ECO:0000256" key="4">
    <source>
        <dbReference type="ARBA" id="ARBA00066388"/>
    </source>
</evidence>
<keyword evidence="2" id="KW-0547">Nucleotide-binding</keyword>
<dbReference type="InterPro" id="IPR003439">
    <property type="entry name" value="ABC_transporter-like_ATP-bd"/>
</dbReference>
<dbReference type="PROSITE" id="PS50893">
    <property type="entry name" value="ABC_TRANSPORTER_2"/>
    <property type="match status" value="1"/>
</dbReference>